<evidence type="ECO:0000256" key="1">
    <source>
        <dbReference type="SAM" id="MobiDB-lite"/>
    </source>
</evidence>
<gene>
    <name evidence="2" type="primary">Cni-T20D3.3</name>
    <name evidence="2" type="synonym">Cnig_chr_IV.g13122</name>
    <name evidence="2" type="ORF">B9Z55_013122</name>
</gene>
<organism evidence="2 3">
    <name type="scientific">Caenorhabditis nigoni</name>
    <dbReference type="NCBI Taxonomy" id="1611254"/>
    <lineage>
        <taxon>Eukaryota</taxon>
        <taxon>Metazoa</taxon>
        <taxon>Ecdysozoa</taxon>
        <taxon>Nematoda</taxon>
        <taxon>Chromadorea</taxon>
        <taxon>Rhabditida</taxon>
        <taxon>Rhabditina</taxon>
        <taxon>Rhabditomorpha</taxon>
        <taxon>Rhabditoidea</taxon>
        <taxon>Rhabditidae</taxon>
        <taxon>Peloderinae</taxon>
        <taxon>Caenorhabditis</taxon>
    </lineage>
</organism>
<dbReference type="EMBL" id="PDUG01000004">
    <property type="protein sequence ID" value="PIC32973.1"/>
    <property type="molecule type" value="Genomic_DNA"/>
</dbReference>
<dbReference type="Proteomes" id="UP000230233">
    <property type="component" value="Chromosome IV"/>
</dbReference>
<comment type="caution">
    <text evidence="2">The sequence shown here is derived from an EMBL/GenBank/DDBJ whole genome shotgun (WGS) entry which is preliminary data.</text>
</comment>
<accession>A0A2G5U0J0</accession>
<keyword evidence="3" id="KW-1185">Reference proteome</keyword>
<sequence length="291" mass="33432">MDFLNEFDPSSDDESTISTHKSPSYPIFSPNLNDKFWYRDVSKENQTATAITEIDLFRVADFHSSGDFEAAKEILTDLCENTKNNRTHEIMLIDSLLQCSVSKEGELSKSENDYCLRLLSEYESLLVDFGDQVQFLRTKALILAKSDKNIEFRHTMALLCQLCGSFDNWQLFESGAKFFNDVELYGLKMKMKKVLHYEIDRSRGFVKEKLEKKLKKIEGEEQVLAGKLKQNDIDSVLSSLNSNKEVFSSPESATSSVFRAHDSRSKNKLIPFADQPSVISDFFHRFPFLSY</sequence>
<feature type="region of interest" description="Disordered" evidence="1">
    <location>
        <begin position="1"/>
        <end position="22"/>
    </location>
</feature>
<dbReference type="STRING" id="1611254.A0A2G5U0J0"/>
<evidence type="ECO:0000313" key="2">
    <source>
        <dbReference type="EMBL" id="PIC32973.1"/>
    </source>
</evidence>
<proteinExistence type="predicted"/>
<evidence type="ECO:0000313" key="3">
    <source>
        <dbReference type="Proteomes" id="UP000230233"/>
    </source>
</evidence>
<dbReference type="AlphaFoldDB" id="A0A2G5U0J0"/>
<protein>
    <submittedName>
        <fullName evidence="2">Uncharacterized protein</fullName>
    </submittedName>
</protein>
<dbReference type="OrthoDB" id="5841606at2759"/>
<reference evidence="3" key="1">
    <citation type="submission" date="2017-10" db="EMBL/GenBank/DDBJ databases">
        <title>Rapid genome shrinkage in a self-fertile nematode reveals novel sperm competition proteins.</title>
        <authorList>
            <person name="Yin D."/>
            <person name="Schwarz E.M."/>
            <person name="Thomas C.G."/>
            <person name="Felde R.L."/>
            <person name="Korf I.F."/>
            <person name="Cutter A.D."/>
            <person name="Schartner C.M."/>
            <person name="Ralston E.J."/>
            <person name="Meyer B.J."/>
            <person name="Haag E.S."/>
        </authorList>
    </citation>
    <scope>NUCLEOTIDE SEQUENCE [LARGE SCALE GENOMIC DNA]</scope>
    <source>
        <strain evidence="3">JU1422</strain>
    </source>
</reference>
<name>A0A2G5U0J0_9PELO</name>